<evidence type="ECO:0000313" key="3">
    <source>
        <dbReference type="Proteomes" id="UP000186922"/>
    </source>
</evidence>
<reference evidence="2 3" key="1">
    <citation type="journal article" date="2016" name="Nat. Commun.">
        <title>Extremotolerant tardigrade genome and improved radiotolerance of human cultured cells by tardigrade-unique protein.</title>
        <authorList>
            <person name="Hashimoto T."/>
            <person name="Horikawa D.D."/>
            <person name="Saito Y."/>
            <person name="Kuwahara H."/>
            <person name="Kozuka-Hata H."/>
            <person name="Shin-I T."/>
            <person name="Minakuchi Y."/>
            <person name="Ohishi K."/>
            <person name="Motoyama A."/>
            <person name="Aizu T."/>
            <person name="Enomoto A."/>
            <person name="Kondo K."/>
            <person name="Tanaka S."/>
            <person name="Hara Y."/>
            <person name="Koshikawa S."/>
            <person name="Sagara H."/>
            <person name="Miura T."/>
            <person name="Yokobori S."/>
            <person name="Miyagawa K."/>
            <person name="Suzuki Y."/>
            <person name="Kubo T."/>
            <person name="Oyama M."/>
            <person name="Kohara Y."/>
            <person name="Fujiyama A."/>
            <person name="Arakawa K."/>
            <person name="Katayama T."/>
            <person name="Toyoda A."/>
            <person name="Kunieda T."/>
        </authorList>
    </citation>
    <scope>NUCLEOTIDE SEQUENCE [LARGE SCALE GENOMIC DNA]</scope>
    <source>
        <strain evidence="2 3">YOKOZUNA-1</strain>
    </source>
</reference>
<evidence type="ECO:0000313" key="2">
    <source>
        <dbReference type="EMBL" id="GAV02080.1"/>
    </source>
</evidence>
<feature type="compositionally biased region" description="Basic and acidic residues" evidence="1">
    <location>
        <begin position="136"/>
        <end position="156"/>
    </location>
</feature>
<comment type="caution">
    <text evidence="2">The sequence shown here is derived from an EMBL/GenBank/DDBJ whole genome shotgun (WGS) entry which is preliminary data.</text>
</comment>
<dbReference type="AlphaFoldDB" id="A0A1D1VKD5"/>
<accession>A0A1D1VKD5</accession>
<protein>
    <submittedName>
        <fullName evidence="2">Uncharacterized protein</fullName>
    </submittedName>
</protein>
<gene>
    <name evidence="2" type="primary">RvY_12690-1</name>
    <name evidence="2" type="synonym">RvY_12690.1</name>
    <name evidence="2" type="ORF">RvY_12690</name>
</gene>
<evidence type="ECO:0000256" key="1">
    <source>
        <dbReference type="SAM" id="MobiDB-lite"/>
    </source>
</evidence>
<feature type="compositionally biased region" description="Low complexity" evidence="1">
    <location>
        <begin position="159"/>
        <end position="185"/>
    </location>
</feature>
<dbReference type="EMBL" id="BDGG01000008">
    <property type="protein sequence ID" value="GAV02080.1"/>
    <property type="molecule type" value="Genomic_DNA"/>
</dbReference>
<feature type="compositionally biased region" description="Acidic residues" evidence="1">
    <location>
        <begin position="125"/>
        <end position="135"/>
    </location>
</feature>
<keyword evidence="3" id="KW-1185">Reference proteome</keyword>
<feature type="region of interest" description="Disordered" evidence="1">
    <location>
        <begin position="125"/>
        <end position="203"/>
    </location>
</feature>
<proteinExistence type="predicted"/>
<organism evidence="2 3">
    <name type="scientific">Ramazzottius varieornatus</name>
    <name type="common">Water bear</name>
    <name type="synonym">Tardigrade</name>
    <dbReference type="NCBI Taxonomy" id="947166"/>
    <lineage>
        <taxon>Eukaryota</taxon>
        <taxon>Metazoa</taxon>
        <taxon>Ecdysozoa</taxon>
        <taxon>Tardigrada</taxon>
        <taxon>Eutardigrada</taxon>
        <taxon>Parachela</taxon>
        <taxon>Hypsibioidea</taxon>
        <taxon>Ramazzottiidae</taxon>
        <taxon>Ramazzottius</taxon>
    </lineage>
</organism>
<dbReference type="Proteomes" id="UP000186922">
    <property type="component" value="Unassembled WGS sequence"/>
</dbReference>
<name>A0A1D1VKD5_RAMVA</name>
<sequence>MAFMMTPEPLMKVGSAIVYWHELSEDAPSRVRAVGLDDLKPLPIGTVAEHEICLAKYREKWYPCVVLICDADRPLWEQAIKAQRDQRYLEERGRKIAEQKRRDASERIRRREVQTVEPVTEVAEEVEIDGNEEEDDRKSLVLIPREDSVSSTDTHRNRPSASPQVASPAPSSSSTLTSMLVPSTSQLASASPRPAERALVSSSSSQSVSGISIPLAATVGLNNVGLVPNNNIRVPGILFQIQGNPSTATVMQQIHALNYDNLNIYSQSLSPLPPSGTMSPLQLALRMGAPKGNSDFPVKRLSTAHK</sequence>